<name>A0AAF0T9M7_SOLVR</name>
<protein>
    <submittedName>
        <fullName evidence="2">Uncharacterized protein</fullName>
    </submittedName>
</protein>
<reference evidence="2" key="1">
    <citation type="submission" date="2023-08" db="EMBL/GenBank/DDBJ databases">
        <title>A de novo genome assembly of Solanum verrucosum Schlechtendal, a Mexican diploid species geographically isolated from the other diploid A-genome species in potato relatives.</title>
        <authorList>
            <person name="Hosaka K."/>
        </authorList>
    </citation>
    <scope>NUCLEOTIDE SEQUENCE</scope>
    <source>
        <tissue evidence="2">Young leaves</tissue>
    </source>
</reference>
<evidence type="ECO:0000313" key="2">
    <source>
        <dbReference type="EMBL" id="WMV09293.1"/>
    </source>
</evidence>
<dbReference type="Proteomes" id="UP001234989">
    <property type="component" value="Chromosome 1"/>
</dbReference>
<gene>
    <name evidence="2" type="ORF">MTR67_002678</name>
</gene>
<feature type="compositionally biased region" description="Basic and acidic residues" evidence="1">
    <location>
        <begin position="61"/>
        <end position="72"/>
    </location>
</feature>
<dbReference type="AlphaFoldDB" id="A0AAF0T9M7"/>
<feature type="region of interest" description="Disordered" evidence="1">
    <location>
        <begin position="42"/>
        <end position="72"/>
    </location>
</feature>
<proteinExistence type="predicted"/>
<accession>A0AAF0T9M7</accession>
<keyword evidence="3" id="KW-1185">Reference proteome</keyword>
<organism evidence="2 3">
    <name type="scientific">Solanum verrucosum</name>
    <dbReference type="NCBI Taxonomy" id="315347"/>
    <lineage>
        <taxon>Eukaryota</taxon>
        <taxon>Viridiplantae</taxon>
        <taxon>Streptophyta</taxon>
        <taxon>Embryophyta</taxon>
        <taxon>Tracheophyta</taxon>
        <taxon>Spermatophyta</taxon>
        <taxon>Magnoliopsida</taxon>
        <taxon>eudicotyledons</taxon>
        <taxon>Gunneridae</taxon>
        <taxon>Pentapetalae</taxon>
        <taxon>asterids</taxon>
        <taxon>lamiids</taxon>
        <taxon>Solanales</taxon>
        <taxon>Solanaceae</taxon>
        <taxon>Solanoideae</taxon>
        <taxon>Solaneae</taxon>
        <taxon>Solanum</taxon>
    </lineage>
</organism>
<dbReference type="EMBL" id="CP133612">
    <property type="protein sequence ID" value="WMV09293.1"/>
    <property type="molecule type" value="Genomic_DNA"/>
</dbReference>
<evidence type="ECO:0000256" key="1">
    <source>
        <dbReference type="SAM" id="MobiDB-lite"/>
    </source>
</evidence>
<evidence type="ECO:0000313" key="3">
    <source>
        <dbReference type="Proteomes" id="UP001234989"/>
    </source>
</evidence>
<sequence length="72" mass="7880">MGGGYTTLNAVGSNSGVSPDDVQFEAIYNEHVQFLLIKGGGTRPSYPRSGGNQGWNGGYDDGWRDRYRDLHD</sequence>
<feature type="compositionally biased region" description="Gly residues" evidence="1">
    <location>
        <begin position="51"/>
        <end position="60"/>
    </location>
</feature>